<dbReference type="RefSeq" id="XP_007830134.1">
    <property type="nucleotide sequence ID" value="XM_007831943.1"/>
</dbReference>
<dbReference type="AlphaFoldDB" id="W3XIS9"/>
<keyword evidence="1" id="KW-1133">Transmembrane helix</keyword>
<name>W3XIS9_PESFW</name>
<gene>
    <name evidence="2" type="ORF">PFICI_03362</name>
</gene>
<dbReference type="GeneID" id="19268375"/>
<dbReference type="OrthoDB" id="4763350at2759"/>
<proteinExistence type="predicted"/>
<keyword evidence="1" id="KW-0472">Membrane</keyword>
<reference evidence="3" key="1">
    <citation type="journal article" date="2015" name="BMC Genomics">
        <title>Genomic and transcriptomic analysis of the endophytic fungus Pestalotiopsis fici reveals its lifestyle and high potential for synthesis of natural products.</title>
        <authorList>
            <person name="Wang X."/>
            <person name="Zhang X."/>
            <person name="Liu L."/>
            <person name="Xiang M."/>
            <person name="Wang W."/>
            <person name="Sun X."/>
            <person name="Che Y."/>
            <person name="Guo L."/>
            <person name="Liu G."/>
            <person name="Guo L."/>
            <person name="Wang C."/>
            <person name="Yin W.B."/>
            <person name="Stadler M."/>
            <person name="Zhang X."/>
            <person name="Liu X."/>
        </authorList>
    </citation>
    <scope>NUCLEOTIDE SEQUENCE [LARGE SCALE GENOMIC DNA]</scope>
    <source>
        <strain evidence="3">W106-1 / CGMCC3.15140</strain>
    </source>
</reference>
<evidence type="ECO:0000313" key="2">
    <source>
        <dbReference type="EMBL" id="ETS85337.1"/>
    </source>
</evidence>
<dbReference type="Proteomes" id="UP000030651">
    <property type="component" value="Unassembled WGS sequence"/>
</dbReference>
<evidence type="ECO:0000313" key="3">
    <source>
        <dbReference type="Proteomes" id="UP000030651"/>
    </source>
</evidence>
<dbReference type="KEGG" id="pfy:PFICI_03362"/>
<organism evidence="2 3">
    <name type="scientific">Pestalotiopsis fici (strain W106-1 / CGMCC3.15140)</name>
    <dbReference type="NCBI Taxonomy" id="1229662"/>
    <lineage>
        <taxon>Eukaryota</taxon>
        <taxon>Fungi</taxon>
        <taxon>Dikarya</taxon>
        <taxon>Ascomycota</taxon>
        <taxon>Pezizomycotina</taxon>
        <taxon>Sordariomycetes</taxon>
        <taxon>Xylariomycetidae</taxon>
        <taxon>Amphisphaeriales</taxon>
        <taxon>Sporocadaceae</taxon>
        <taxon>Pestalotiopsis</taxon>
    </lineage>
</organism>
<feature type="transmembrane region" description="Helical" evidence="1">
    <location>
        <begin position="52"/>
        <end position="72"/>
    </location>
</feature>
<keyword evidence="3" id="KW-1185">Reference proteome</keyword>
<accession>W3XIS9</accession>
<dbReference type="InParanoid" id="W3XIS9"/>
<evidence type="ECO:0000256" key="1">
    <source>
        <dbReference type="SAM" id="Phobius"/>
    </source>
</evidence>
<keyword evidence="1" id="KW-0812">Transmembrane</keyword>
<protein>
    <submittedName>
        <fullName evidence="2">Uncharacterized protein</fullName>
    </submittedName>
</protein>
<sequence>MAPATSATSLLERTATLALRATTTTAASTATATSINWGEQFAWPPSGKSLPFWLAIFIICPVIFVGISWIVWECKYGSPGNDDVLKALREKRKEMERRDKIPVYKPSAKAGPKITTAQIGAPKPVVIKG</sequence>
<dbReference type="EMBL" id="KI912110">
    <property type="protein sequence ID" value="ETS85337.1"/>
    <property type="molecule type" value="Genomic_DNA"/>
</dbReference>
<dbReference type="HOGENOM" id="CLU_1949561_0_0_1"/>